<reference evidence="9 10" key="1">
    <citation type="submission" date="2022-07" db="EMBL/GenBank/DDBJ databases">
        <title>Genome-wide signatures of adaptation to extreme environments.</title>
        <authorList>
            <person name="Cho C.H."/>
            <person name="Yoon H.S."/>
        </authorList>
    </citation>
    <scope>NUCLEOTIDE SEQUENCE [LARGE SCALE GENOMIC DNA]</scope>
    <source>
        <strain evidence="9 10">108.79 E11</strain>
    </source>
</reference>
<feature type="domain" description="Poly(A) RNA polymerase mitochondrial-like central palm" evidence="8">
    <location>
        <begin position="100"/>
        <end position="232"/>
    </location>
</feature>
<accession>A0AAV9IET6</accession>
<evidence type="ECO:0000256" key="3">
    <source>
        <dbReference type="ARBA" id="ARBA00012388"/>
    </source>
</evidence>
<comment type="similarity">
    <text evidence="2">Belongs to the DNA polymerase type-B-like family.</text>
</comment>
<dbReference type="Pfam" id="PF03828">
    <property type="entry name" value="PAP_assoc"/>
    <property type="match status" value="1"/>
</dbReference>
<protein>
    <recommendedName>
        <fullName evidence="3">polynucleotide adenylyltransferase</fullName>
        <ecNumber evidence="3">2.7.7.19</ecNumber>
    </recommendedName>
</protein>
<evidence type="ECO:0000313" key="9">
    <source>
        <dbReference type="EMBL" id="KAK4525763.1"/>
    </source>
</evidence>
<dbReference type="InterPro" id="IPR043519">
    <property type="entry name" value="NT_sf"/>
</dbReference>
<dbReference type="InterPro" id="IPR002058">
    <property type="entry name" value="PAP_assoc"/>
</dbReference>
<keyword evidence="4" id="KW-0808">Transferase</keyword>
<evidence type="ECO:0000256" key="1">
    <source>
        <dbReference type="ARBA" id="ARBA00001936"/>
    </source>
</evidence>
<dbReference type="InterPro" id="IPR054708">
    <property type="entry name" value="MTPAP-like_central"/>
</dbReference>
<dbReference type="Gene3D" id="1.10.1410.10">
    <property type="match status" value="1"/>
</dbReference>
<dbReference type="PANTHER" id="PTHR23092:SF15">
    <property type="entry name" value="INACTIVE NON-CANONICAL POLY(A) RNA POLYMERASE PROTEIN TRF4-2-RELATED"/>
    <property type="match status" value="1"/>
</dbReference>
<dbReference type="SUPFAM" id="SSF81631">
    <property type="entry name" value="PAP/OAS1 substrate-binding domain"/>
    <property type="match status" value="1"/>
</dbReference>
<dbReference type="Gene3D" id="3.30.460.10">
    <property type="entry name" value="Beta Polymerase, domain 2"/>
    <property type="match status" value="1"/>
</dbReference>
<dbReference type="Proteomes" id="UP001300502">
    <property type="component" value="Unassembled WGS sequence"/>
</dbReference>
<dbReference type="GO" id="GO:0046872">
    <property type="term" value="F:metal ion binding"/>
    <property type="evidence" value="ECO:0007669"/>
    <property type="project" value="UniProtKB-KW"/>
</dbReference>
<dbReference type="GO" id="GO:0043634">
    <property type="term" value="P:polyadenylation-dependent ncRNA catabolic process"/>
    <property type="evidence" value="ECO:0007669"/>
    <property type="project" value="TreeGrafter"/>
</dbReference>
<dbReference type="EC" id="2.7.7.19" evidence="3"/>
<dbReference type="InterPro" id="IPR045862">
    <property type="entry name" value="Trf4-like"/>
</dbReference>
<dbReference type="GO" id="GO:0005730">
    <property type="term" value="C:nucleolus"/>
    <property type="evidence" value="ECO:0007669"/>
    <property type="project" value="TreeGrafter"/>
</dbReference>
<evidence type="ECO:0000256" key="5">
    <source>
        <dbReference type="ARBA" id="ARBA00022723"/>
    </source>
</evidence>
<dbReference type="GO" id="GO:0031499">
    <property type="term" value="C:TRAMP complex"/>
    <property type="evidence" value="ECO:0007669"/>
    <property type="project" value="TreeGrafter"/>
</dbReference>
<comment type="cofactor">
    <cofactor evidence="1">
        <name>Mn(2+)</name>
        <dbReference type="ChEBI" id="CHEBI:29035"/>
    </cofactor>
</comment>
<keyword evidence="5" id="KW-0479">Metal-binding</keyword>
<dbReference type="FunFam" id="3.30.460.10:FF:000006">
    <property type="entry name" value="non-canonical poly(A) RNA polymerase PAPD5"/>
    <property type="match status" value="1"/>
</dbReference>
<dbReference type="GO" id="GO:0003729">
    <property type="term" value="F:mRNA binding"/>
    <property type="evidence" value="ECO:0007669"/>
    <property type="project" value="TreeGrafter"/>
</dbReference>
<keyword evidence="10" id="KW-1185">Reference proteome</keyword>
<comment type="caution">
    <text evidence="9">The sequence shown here is derived from an EMBL/GenBank/DDBJ whole genome shotgun (WGS) entry which is preliminary data.</text>
</comment>
<sequence>MKGTDAWILGEETQPSWTAQNIRTLLSQYRKNEERKDKENNSLDDFIPLDAATNEHALSLEAQQDNDQLDDDAFVFPCWVVNNETKQRIKSAEHPIIALHYEILEFERFVSSSLEETEKRKQLVERVTEIVQQIWPNSTVHVFGSFATNLYLPSSDIDLCVLGSPENGSKRELHLLADVLRRKTNKMRRVLAIDKARVPIIKVTDRETGIQCDISFATTNGIENVKHIQSYLKRYPCLRPLMMTIKCFLHQRALNEVHEGGVGSYLLLLSIVSHLQMIPVNFPDMKRREFIANLGSLLLSYFQLYGKLFNYMKTGVSVRNDGYYYEKAERFPFETKRPNLLSVEDPRDEENELGRNSFAISRVRSAFSQGYECLFRWDKSLKCTPLSLIIQQDDFLMSRRKMLELKSEGQKLQTPLKRRRTKVATLSK</sequence>
<evidence type="ECO:0000256" key="2">
    <source>
        <dbReference type="ARBA" id="ARBA00008593"/>
    </source>
</evidence>
<evidence type="ECO:0000256" key="6">
    <source>
        <dbReference type="ARBA" id="ARBA00022842"/>
    </source>
</evidence>
<keyword evidence="6" id="KW-0460">Magnesium</keyword>
<evidence type="ECO:0000259" key="7">
    <source>
        <dbReference type="Pfam" id="PF03828"/>
    </source>
</evidence>
<dbReference type="GO" id="GO:1990817">
    <property type="term" value="F:poly(A) RNA polymerase activity"/>
    <property type="evidence" value="ECO:0007669"/>
    <property type="project" value="UniProtKB-EC"/>
</dbReference>
<evidence type="ECO:0000313" key="10">
    <source>
        <dbReference type="Proteomes" id="UP001300502"/>
    </source>
</evidence>
<gene>
    <name evidence="9" type="ORF">GAYE_SCF16G3672</name>
</gene>
<evidence type="ECO:0000259" key="8">
    <source>
        <dbReference type="Pfam" id="PF22600"/>
    </source>
</evidence>
<dbReference type="EMBL" id="JANCYU010000033">
    <property type="protein sequence ID" value="KAK4525763.1"/>
    <property type="molecule type" value="Genomic_DNA"/>
</dbReference>
<dbReference type="SUPFAM" id="SSF81301">
    <property type="entry name" value="Nucleotidyltransferase"/>
    <property type="match status" value="1"/>
</dbReference>
<dbReference type="PANTHER" id="PTHR23092">
    <property type="entry name" value="POLY(A) RNA POLYMERASE"/>
    <property type="match status" value="1"/>
</dbReference>
<dbReference type="CDD" id="cd05402">
    <property type="entry name" value="NT_PAP_TUTase"/>
    <property type="match status" value="1"/>
</dbReference>
<proteinExistence type="inferred from homology"/>
<dbReference type="GO" id="GO:0031123">
    <property type="term" value="P:RNA 3'-end processing"/>
    <property type="evidence" value="ECO:0007669"/>
    <property type="project" value="TreeGrafter"/>
</dbReference>
<dbReference type="Pfam" id="PF22600">
    <property type="entry name" value="MTPAP-like_central"/>
    <property type="match status" value="1"/>
</dbReference>
<name>A0AAV9IET6_9RHOD</name>
<organism evidence="9 10">
    <name type="scientific">Galdieria yellowstonensis</name>
    <dbReference type="NCBI Taxonomy" id="3028027"/>
    <lineage>
        <taxon>Eukaryota</taxon>
        <taxon>Rhodophyta</taxon>
        <taxon>Bangiophyceae</taxon>
        <taxon>Galdieriales</taxon>
        <taxon>Galdieriaceae</taxon>
        <taxon>Galdieria</taxon>
    </lineage>
</organism>
<feature type="domain" description="PAP-associated" evidence="7">
    <location>
        <begin position="293"/>
        <end position="351"/>
    </location>
</feature>
<dbReference type="AlphaFoldDB" id="A0AAV9IET6"/>
<evidence type="ECO:0000256" key="4">
    <source>
        <dbReference type="ARBA" id="ARBA00022679"/>
    </source>
</evidence>